<evidence type="ECO:0000256" key="5">
    <source>
        <dbReference type="ARBA" id="ARBA00022741"/>
    </source>
</evidence>
<dbReference type="Proteomes" id="UP000193391">
    <property type="component" value="Unassembled WGS sequence"/>
</dbReference>
<feature type="compositionally biased region" description="Polar residues" evidence="10">
    <location>
        <begin position="185"/>
        <end position="197"/>
    </location>
</feature>
<keyword evidence="6 9" id="KW-0418">Kinase</keyword>
<dbReference type="EC" id="2.7.1.12" evidence="3 9"/>
<evidence type="ECO:0000256" key="2">
    <source>
        <dbReference type="ARBA" id="ARBA00008420"/>
    </source>
</evidence>
<evidence type="ECO:0000256" key="6">
    <source>
        <dbReference type="ARBA" id="ARBA00022777"/>
    </source>
</evidence>
<keyword evidence="12" id="KW-1185">Reference proteome</keyword>
<dbReference type="RefSeq" id="WP_085580646.1">
    <property type="nucleotide sequence ID" value="NZ_JFKA01000002.1"/>
</dbReference>
<dbReference type="OrthoDB" id="9795716at2"/>
<evidence type="ECO:0000256" key="7">
    <source>
        <dbReference type="ARBA" id="ARBA00022840"/>
    </source>
</evidence>
<comment type="pathway">
    <text evidence="1">Carbohydrate acid metabolism.</text>
</comment>
<dbReference type="STRING" id="1293891.TMES_06485"/>
<evidence type="ECO:0000256" key="1">
    <source>
        <dbReference type="ARBA" id="ARBA00004761"/>
    </source>
</evidence>
<dbReference type="GO" id="GO:0005737">
    <property type="term" value="C:cytoplasm"/>
    <property type="evidence" value="ECO:0007669"/>
    <property type="project" value="TreeGrafter"/>
</dbReference>
<dbReference type="GO" id="GO:0005975">
    <property type="term" value="P:carbohydrate metabolic process"/>
    <property type="evidence" value="ECO:0007669"/>
    <property type="project" value="InterPro"/>
</dbReference>
<evidence type="ECO:0000313" key="12">
    <source>
        <dbReference type="Proteomes" id="UP000193391"/>
    </source>
</evidence>
<comment type="similarity">
    <text evidence="2 9">Belongs to the gluconokinase GntK/GntV family.</text>
</comment>
<dbReference type="SUPFAM" id="SSF52540">
    <property type="entry name" value="P-loop containing nucleoside triphosphate hydrolases"/>
    <property type="match status" value="1"/>
</dbReference>
<keyword evidence="5 9" id="KW-0547">Nucleotide-binding</keyword>
<dbReference type="AlphaFoldDB" id="A0A1Y2L485"/>
<comment type="caution">
    <text evidence="11">The sequence shown here is derived from an EMBL/GenBank/DDBJ whole genome shotgun (WGS) entry which is preliminary data.</text>
</comment>
<accession>A0A1Y2L485</accession>
<dbReference type="GO" id="GO:0046316">
    <property type="term" value="F:gluconokinase activity"/>
    <property type="evidence" value="ECO:0007669"/>
    <property type="project" value="UniProtKB-EC"/>
</dbReference>
<dbReference type="Gene3D" id="3.40.50.300">
    <property type="entry name" value="P-loop containing nucleotide triphosphate hydrolases"/>
    <property type="match status" value="1"/>
</dbReference>
<comment type="catalytic activity">
    <reaction evidence="8 9">
        <text>D-gluconate + ATP = 6-phospho-D-gluconate + ADP + H(+)</text>
        <dbReference type="Rhea" id="RHEA:19433"/>
        <dbReference type="ChEBI" id="CHEBI:15378"/>
        <dbReference type="ChEBI" id="CHEBI:18391"/>
        <dbReference type="ChEBI" id="CHEBI:30616"/>
        <dbReference type="ChEBI" id="CHEBI:58759"/>
        <dbReference type="ChEBI" id="CHEBI:456216"/>
        <dbReference type="EC" id="2.7.1.12"/>
    </reaction>
</comment>
<dbReference type="CDD" id="cd02021">
    <property type="entry name" value="GntK"/>
    <property type="match status" value="1"/>
</dbReference>
<reference evidence="11 12" key="1">
    <citation type="submission" date="2014-03" db="EMBL/GenBank/DDBJ databases">
        <title>The draft genome sequence of Thalassospira mesophila JCM 18969.</title>
        <authorList>
            <person name="Lai Q."/>
            <person name="Shao Z."/>
        </authorList>
    </citation>
    <scope>NUCLEOTIDE SEQUENCE [LARGE SCALE GENOMIC DNA]</scope>
    <source>
        <strain evidence="11 12">JCM 18969</strain>
    </source>
</reference>
<dbReference type="Pfam" id="PF13671">
    <property type="entry name" value="AAA_33"/>
    <property type="match status" value="1"/>
</dbReference>
<sequence>MNNAAKFVIIMGVSGSGKTEVARRLALATQGAWLDADDHHPAENVEHMRRGLPLNDEMRWPWLEALCQAALKIRNDSTCAHNTASTSGEVAPIFIACSALKRRYRDFLRAGLGPDAAFIFLEGPRELILNRMNNRTDHFMPSALLDSQLGDLEPLAPDEGSVTVSIDAPLDDIVKQVADLLTIRNHNQYRTDPSASGRNGKPTSKGG</sequence>
<evidence type="ECO:0000256" key="4">
    <source>
        <dbReference type="ARBA" id="ARBA00022679"/>
    </source>
</evidence>
<proteinExistence type="inferred from homology"/>
<evidence type="ECO:0000256" key="9">
    <source>
        <dbReference type="RuleBase" id="RU363066"/>
    </source>
</evidence>
<dbReference type="InterPro" id="IPR027417">
    <property type="entry name" value="P-loop_NTPase"/>
</dbReference>
<name>A0A1Y2L485_9PROT</name>
<dbReference type="NCBIfam" id="TIGR01313">
    <property type="entry name" value="therm_gnt_kin"/>
    <property type="match status" value="1"/>
</dbReference>
<dbReference type="PANTHER" id="PTHR43442">
    <property type="entry name" value="GLUCONOKINASE-RELATED"/>
    <property type="match status" value="1"/>
</dbReference>
<evidence type="ECO:0000313" key="11">
    <source>
        <dbReference type="EMBL" id="OSQ39632.1"/>
    </source>
</evidence>
<keyword evidence="4 9" id="KW-0808">Transferase</keyword>
<dbReference type="GO" id="GO:0005524">
    <property type="term" value="F:ATP binding"/>
    <property type="evidence" value="ECO:0007669"/>
    <property type="project" value="UniProtKB-KW"/>
</dbReference>
<organism evidence="11 12">
    <name type="scientific">Thalassospira mesophila</name>
    <dbReference type="NCBI Taxonomy" id="1293891"/>
    <lineage>
        <taxon>Bacteria</taxon>
        <taxon>Pseudomonadati</taxon>
        <taxon>Pseudomonadota</taxon>
        <taxon>Alphaproteobacteria</taxon>
        <taxon>Rhodospirillales</taxon>
        <taxon>Thalassospiraceae</taxon>
        <taxon>Thalassospira</taxon>
    </lineage>
</organism>
<evidence type="ECO:0000256" key="3">
    <source>
        <dbReference type="ARBA" id="ARBA00012054"/>
    </source>
</evidence>
<dbReference type="InterPro" id="IPR006001">
    <property type="entry name" value="Therm_gnt_kin"/>
</dbReference>
<evidence type="ECO:0000256" key="10">
    <source>
        <dbReference type="SAM" id="MobiDB-lite"/>
    </source>
</evidence>
<gene>
    <name evidence="11" type="ORF">TMES_06485</name>
</gene>
<feature type="region of interest" description="Disordered" evidence="10">
    <location>
        <begin position="185"/>
        <end position="207"/>
    </location>
</feature>
<evidence type="ECO:0000256" key="8">
    <source>
        <dbReference type="ARBA" id="ARBA00048090"/>
    </source>
</evidence>
<keyword evidence="7 9" id="KW-0067">ATP-binding</keyword>
<protein>
    <recommendedName>
        <fullName evidence="3 9">Gluconokinase</fullName>
        <ecNumber evidence="3 9">2.7.1.12</ecNumber>
    </recommendedName>
</protein>
<dbReference type="PANTHER" id="PTHR43442:SF3">
    <property type="entry name" value="GLUCONOKINASE-RELATED"/>
    <property type="match status" value="1"/>
</dbReference>
<dbReference type="EMBL" id="JFKA01000002">
    <property type="protein sequence ID" value="OSQ39632.1"/>
    <property type="molecule type" value="Genomic_DNA"/>
</dbReference>